<evidence type="ECO:0000256" key="6">
    <source>
        <dbReference type="ARBA" id="ARBA00022989"/>
    </source>
</evidence>
<dbReference type="GeneID" id="61528639"/>
<evidence type="ECO:0000259" key="9">
    <source>
        <dbReference type="PROSITE" id="PS51202"/>
    </source>
</evidence>
<reference evidence="11 13" key="3">
    <citation type="submission" date="2020-04" db="EMBL/GenBank/DDBJ databases">
        <title>Ralstonia insidiosa genome sequencing and assembly.</title>
        <authorList>
            <person name="Martins R.C.R."/>
            <person name="Perdigao-Neto L.V."/>
            <person name="Levin A.S.S."/>
            <person name="Costa S.F."/>
        </authorList>
    </citation>
    <scope>NUCLEOTIDE SEQUENCE [LARGE SCALE GENOMIC DNA]</scope>
    <source>
        <strain evidence="11 13">5047</strain>
    </source>
</reference>
<dbReference type="NCBIfam" id="TIGR03802">
    <property type="entry name" value="Asp_Ala_antiprt"/>
    <property type="match status" value="1"/>
</dbReference>
<dbReference type="GO" id="GO:0006813">
    <property type="term" value="P:potassium ion transport"/>
    <property type="evidence" value="ECO:0007669"/>
    <property type="project" value="InterPro"/>
</dbReference>
<keyword evidence="7 8" id="KW-0472">Membrane</keyword>
<feature type="transmembrane region" description="Helical" evidence="8">
    <location>
        <begin position="43"/>
        <end position="72"/>
    </location>
</feature>
<evidence type="ECO:0000313" key="10">
    <source>
        <dbReference type="EMBL" id="ANJ75128.1"/>
    </source>
</evidence>
<dbReference type="PROSITE" id="PS51202">
    <property type="entry name" value="RCK_C"/>
    <property type="match status" value="1"/>
</dbReference>
<evidence type="ECO:0000313" key="12">
    <source>
        <dbReference type="Proteomes" id="UP000078572"/>
    </source>
</evidence>
<evidence type="ECO:0000256" key="5">
    <source>
        <dbReference type="ARBA" id="ARBA00022692"/>
    </source>
</evidence>
<dbReference type="AlphaFoldDB" id="A0A192A450"/>
<name>A0A192A450_9RALS</name>
<keyword evidence="4" id="KW-1003">Cell membrane</keyword>
<reference evidence="10" key="2">
    <citation type="submission" date="2016-06" db="EMBL/GenBank/DDBJ databases">
        <authorList>
            <person name="Kjaerup R.B."/>
            <person name="Dalgaard T.S."/>
            <person name="Juul-Madsen H.R."/>
        </authorList>
    </citation>
    <scope>NUCLEOTIDE SEQUENCE [LARGE SCALE GENOMIC DNA]</scope>
    <source>
        <strain evidence="10">ATCC 49129</strain>
    </source>
</reference>
<dbReference type="InterPro" id="IPR022457">
    <property type="entry name" value="Asp_Ala_antiprt"/>
</dbReference>
<dbReference type="InterPro" id="IPR036721">
    <property type="entry name" value="RCK_C_sf"/>
</dbReference>
<feature type="transmembrane region" description="Helical" evidence="8">
    <location>
        <begin position="409"/>
        <end position="429"/>
    </location>
</feature>
<evidence type="ECO:0000313" key="11">
    <source>
        <dbReference type="EMBL" id="NMV37690.1"/>
    </source>
</evidence>
<dbReference type="Pfam" id="PF06826">
    <property type="entry name" value="Asp-Al_Ex"/>
    <property type="match status" value="2"/>
</dbReference>
<dbReference type="PANTHER" id="PTHR30445:SF9">
    <property type="match status" value="1"/>
</dbReference>
<keyword evidence="12" id="KW-1185">Reference proteome</keyword>
<reference evidence="12" key="1">
    <citation type="submission" date="2016-06" db="EMBL/GenBank/DDBJ databases">
        <authorList>
            <person name="Xu Y."/>
            <person name="Nagy A."/>
            <person name="Yan X."/>
            <person name="Kim S.W."/>
            <person name="Haley B."/>
            <person name="Liu N.T."/>
            <person name="Nou X."/>
        </authorList>
    </citation>
    <scope>NUCLEOTIDE SEQUENCE [LARGE SCALE GENOMIC DNA]</scope>
    <source>
        <strain evidence="12">ATCC 49129</strain>
    </source>
</reference>
<keyword evidence="3" id="KW-0813">Transport</keyword>
<evidence type="ECO:0000256" key="4">
    <source>
        <dbReference type="ARBA" id="ARBA00022475"/>
    </source>
</evidence>
<dbReference type="SUPFAM" id="SSF116726">
    <property type="entry name" value="TrkA C-terminal domain-like"/>
    <property type="match status" value="1"/>
</dbReference>
<dbReference type="GO" id="GO:0008324">
    <property type="term" value="F:monoatomic cation transmembrane transporter activity"/>
    <property type="evidence" value="ECO:0007669"/>
    <property type="project" value="InterPro"/>
</dbReference>
<dbReference type="NCBIfam" id="TIGR01625">
    <property type="entry name" value="YidE_YbjL_dupl"/>
    <property type="match status" value="1"/>
</dbReference>
<dbReference type="STRING" id="190721.ACS15_4643"/>
<comment type="subcellular location">
    <subcellularLocation>
        <location evidence="1">Cell membrane</location>
        <topology evidence="1">Multi-pass membrane protein</topology>
    </subcellularLocation>
</comment>
<feature type="transmembrane region" description="Helical" evidence="8">
    <location>
        <begin position="119"/>
        <end position="138"/>
    </location>
</feature>
<evidence type="ECO:0000256" key="7">
    <source>
        <dbReference type="ARBA" id="ARBA00023136"/>
    </source>
</evidence>
<organism evidence="10 12">
    <name type="scientific">Ralstonia insidiosa</name>
    <dbReference type="NCBI Taxonomy" id="190721"/>
    <lineage>
        <taxon>Bacteria</taxon>
        <taxon>Pseudomonadati</taxon>
        <taxon>Pseudomonadota</taxon>
        <taxon>Betaproteobacteria</taxon>
        <taxon>Burkholderiales</taxon>
        <taxon>Burkholderiaceae</taxon>
        <taxon>Ralstonia</taxon>
    </lineage>
</organism>
<evidence type="ECO:0000256" key="2">
    <source>
        <dbReference type="ARBA" id="ARBA00009854"/>
    </source>
</evidence>
<feature type="transmembrane region" description="Helical" evidence="8">
    <location>
        <begin position="386"/>
        <end position="403"/>
    </location>
</feature>
<dbReference type="EMBL" id="JABBZM010000005">
    <property type="protein sequence ID" value="NMV37690.1"/>
    <property type="molecule type" value="Genomic_DNA"/>
</dbReference>
<proteinExistence type="inferred from homology"/>
<evidence type="ECO:0000256" key="3">
    <source>
        <dbReference type="ARBA" id="ARBA00022448"/>
    </source>
</evidence>
<feature type="transmembrane region" description="Helical" evidence="8">
    <location>
        <begin position="540"/>
        <end position="560"/>
    </location>
</feature>
<protein>
    <submittedName>
        <fullName evidence="10">Aspartate-alanine antiporter</fullName>
    </submittedName>
</protein>
<accession>A0A192A450</accession>
<dbReference type="OrthoDB" id="8611026at2"/>
<evidence type="ECO:0000256" key="1">
    <source>
        <dbReference type="ARBA" id="ARBA00004651"/>
    </source>
</evidence>
<dbReference type="RefSeq" id="WP_064807485.1">
    <property type="nucleotide sequence ID" value="NZ_CP016023.1"/>
</dbReference>
<feature type="transmembrane region" description="Helical" evidence="8">
    <location>
        <begin position="503"/>
        <end position="520"/>
    </location>
</feature>
<keyword evidence="6 8" id="KW-1133">Transmembrane helix</keyword>
<dbReference type="InterPro" id="IPR006037">
    <property type="entry name" value="RCK_C"/>
</dbReference>
<feature type="transmembrane region" description="Helical" evidence="8">
    <location>
        <begin position="92"/>
        <end position="112"/>
    </location>
</feature>
<dbReference type="Proteomes" id="UP000575469">
    <property type="component" value="Unassembled WGS sequence"/>
</dbReference>
<feature type="transmembrane region" description="Helical" evidence="8">
    <location>
        <begin position="475"/>
        <end position="496"/>
    </location>
</feature>
<sequence>MDWIHTVFKSVPETALFLSLAIGYAVGKINFGKFQIGGVGGSLIAAVLISQFGVTIDSGVKSIMFALFIYAVGYESGPQFFSSLNRSTLREIAMAVFLAVSGLVTILVCGKLFGFDKGLTAGIAAGGMTQSAVIGTAGDALSRMGLPADEVARLQSNVAIGYAVTYVFGSLGAIIMCVNILPRLMGRELRDDAKKAELEMAGGKRPLEQGEVASLPALVGRVYDVTTGAGKTVAEVETTLDDGITIERVLRNGEEIAIAPNLTLQHADRVLLIGRREAAAKAWTLLGDESAMSSDMDQPLQVRDVVFTRKGASHKTLGELKAQATRDMKHGVYIARITRMGKAVPLLDGTILLHGDVVTLHGAPSDIKRASVEVGYPVPPGDKTDFVYLGLGVLVGLLIGTLVAKVGGIPLTLGSGGGALLSGLVFGWLRGKHPTFGQLPNAASQILKDMGLAAFVACVGLGSGAQAWATLQKSGVSIFIAGVIVTMVPLILTYLFGRYVLRYDNVAVLAGALSGARSANPAFGGVLEKAESSVPTIPFAITYALANVLLTLLGPLVIAFA</sequence>
<dbReference type="EMBL" id="CP016023">
    <property type="protein sequence ID" value="ANJ75128.1"/>
    <property type="molecule type" value="Genomic_DNA"/>
</dbReference>
<dbReference type="Proteomes" id="UP000078572">
    <property type="component" value="Chromosome 2"/>
</dbReference>
<dbReference type="InterPro" id="IPR050144">
    <property type="entry name" value="AAE_transporter"/>
</dbReference>
<dbReference type="PANTHER" id="PTHR30445">
    <property type="entry name" value="K(+)_H(+) ANTIPORTER SUBUNIT KHTT"/>
    <property type="match status" value="1"/>
</dbReference>
<evidence type="ECO:0000256" key="8">
    <source>
        <dbReference type="SAM" id="Phobius"/>
    </source>
</evidence>
<feature type="transmembrane region" description="Helical" evidence="8">
    <location>
        <begin position="158"/>
        <end position="181"/>
    </location>
</feature>
<keyword evidence="5 8" id="KW-0812">Transmembrane</keyword>
<feature type="domain" description="RCK C-terminal" evidence="9">
    <location>
        <begin position="205"/>
        <end position="289"/>
    </location>
</feature>
<dbReference type="GO" id="GO:0005886">
    <property type="term" value="C:plasma membrane"/>
    <property type="evidence" value="ECO:0007669"/>
    <property type="project" value="UniProtKB-SubCell"/>
</dbReference>
<feature type="transmembrane region" description="Helical" evidence="8">
    <location>
        <begin position="450"/>
        <end position="469"/>
    </location>
</feature>
<gene>
    <name evidence="11" type="primary">aspT</name>
    <name evidence="10" type="ORF">A9Y76_21610</name>
    <name evidence="11" type="ORF">HGR00_07190</name>
</gene>
<comment type="similarity">
    <text evidence="2">Belongs to the AAE transporter (TC 2.A.81) family.</text>
</comment>
<evidence type="ECO:0000313" key="13">
    <source>
        <dbReference type="Proteomes" id="UP000575469"/>
    </source>
</evidence>
<dbReference type="InterPro" id="IPR006512">
    <property type="entry name" value="YidE_YbjL"/>
</dbReference>